<dbReference type="Pfam" id="PF13442">
    <property type="entry name" value="Cytochrome_CBB3"/>
    <property type="match status" value="1"/>
</dbReference>
<protein>
    <submittedName>
        <fullName evidence="6">C-type cytochrome</fullName>
    </submittedName>
</protein>
<organism evidence="6 7">
    <name type="scientific">Flavobacterium chuncheonense</name>
    <dbReference type="NCBI Taxonomy" id="2026653"/>
    <lineage>
        <taxon>Bacteria</taxon>
        <taxon>Pseudomonadati</taxon>
        <taxon>Bacteroidota</taxon>
        <taxon>Flavobacteriia</taxon>
        <taxon>Flavobacteriales</taxon>
        <taxon>Flavobacteriaceae</taxon>
        <taxon>Flavobacterium</taxon>
    </lineage>
</organism>
<evidence type="ECO:0000256" key="4">
    <source>
        <dbReference type="SAM" id="SignalP"/>
    </source>
</evidence>
<dbReference type="RefSeq" id="WP_379812583.1">
    <property type="nucleotide sequence ID" value="NZ_JBHUPC010000020.1"/>
</dbReference>
<evidence type="ECO:0000256" key="1">
    <source>
        <dbReference type="ARBA" id="ARBA00022617"/>
    </source>
</evidence>
<evidence type="ECO:0000313" key="7">
    <source>
        <dbReference type="Proteomes" id="UP001597534"/>
    </source>
</evidence>
<keyword evidence="3" id="KW-0408">Iron</keyword>
<keyword evidence="2" id="KW-0479">Metal-binding</keyword>
<keyword evidence="4" id="KW-0732">Signal</keyword>
<feature type="chain" id="PRO_5046598187" evidence="4">
    <location>
        <begin position="24"/>
        <end position="120"/>
    </location>
</feature>
<dbReference type="EMBL" id="JBHUPC010000020">
    <property type="protein sequence ID" value="MFD2892857.1"/>
    <property type="molecule type" value="Genomic_DNA"/>
</dbReference>
<sequence>MKFSTKIKAIVILLILTSCTNDSPDDLIPVKETQIVTYSNTVKSIIQNNCVSCHAETPQNGAPMALTSYALVKDAVLNRGLIDRISREQGAPGMMPNGGTRLPQAVINQVIQWQNDGLLE</sequence>
<evidence type="ECO:0000256" key="2">
    <source>
        <dbReference type="ARBA" id="ARBA00022723"/>
    </source>
</evidence>
<evidence type="ECO:0000259" key="5">
    <source>
        <dbReference type="Pfam" id="PF13442"/>
    </source>
</evidence>
<reference evidence="7" key="1">
    <citation type="journal article" date="2019" name="Int. J. Syst. Evol. Microbiol.">
        <title>The Global Catalogue of Microorganisms (GCM) 10K type strain sequencing project: providing services to taxonomists for standard genome sequencing and annotation.</title>
        <authorList>
            <consortium name="The Broad Institute Genomics Platform"/>
            <consortium name="The Broad Institute Genome Sequencing Center for Infectious Disease"/>
            <person name="Wu L."/>
            <person name="Ma J."/>
        </authorList>
    </citation>
    <scope>NUCLEOTIDE SEQUENCE [LARGE SCALE GENOMIC DNA]</scope>
    <source>
        <strain evidence="7">KCTC 22671</strain>
    </source>
</reference>
<evidence type="ECO:0000313" key="6">
    <source>
        <dbReference type="EMBL" id="MFD2892857.1"/>
    </source>
</evidence>
<accession>A0ABW5YQ73</accession>
<dbReference type="Gene3D" id="1.10.760.10">
    <property type="entry name" value="Cytochrome c-like domain"/>
    <property type="match status" value="1"/>
</dbReference>
<feature type="domain" description="Cytochrome c" evidence="5">
    <location>
        <begin position="42"/>
        <end position="113"/>
    </location>
</feature>
<gene>
    <name evidence="6" type="ORF">ACFS5J_12625</name>
</gene>
<keyword evidence="7" id="KW-1185">Reference proteome</keyword>
<dbReference type="Proteomes" id="UP001597534">
    <property type="component" value="Unassembled WGS sequence"/>
</dbReference>
<dbReference type="InterPro" id="IPR036909">
    <property type="entry name" value="Cyt_c-like_dom_sf"/>
</dbReference>
<feature type="signal peptide" evidence="4">
    <location>
        <begin position="1"/>
        <end position="23"/>
    </location>
</feature>
<comment type="caution">
    <text evidence="6">The sequence shown here is derived from an EMBL/GenBank/DDBJ whole genome shotgun (WGS) entry which is preliminary data.</text>
</comment>
<dbReference type="PROSITE" id="PS51257">
    <property type="entry name" value="PROKAR_LIPOPROTEIN"/>
    <property type="match status" value="1"/>
</dbReference>
<proteinExistence type="predicted"/>
<evidence type="ECO:0000256" key="3">
    <source>
        <dbReference type="ARBA" id="ARBA00023004"/>
    </source>
</evidence>
<keyword evidence="1" id="KW-0349">Heme</keyword>
<dbReference type="InterPro" id="IPR009056">
    <property type="entry name" value="Cyt_c-like_dom"/>
</dbReference>
<dbReference type="SUPFAM" id="SSF46626">
    <property type="entry name" value="Cytochrome c"/>
    <property type="match status" value="1"/>
</dbReference>
<name>A0ABW5YQ73_9FLAO</name>